<dbReference type="Gene3D" id="3.30.710.10">
    <property type="entry name" value="Potassium Channel Kv1.1, Chain A"/>
    <property type="match status" value="1"/>
</dbReference>
<feature type="domain" description="BTB" evidence="1">
    <location>
        <begin position="596"/>
        <end position="675"/>
    </location>
</feature>
<name>A0A9P6HWD4_9PEZI</name>
<gene>
    <name evidence="2" type="ORF">CkaCkLH20_09872</name>
</gene>
<evidence type="ECO:0000313" key="3">
    <source>
        <dbReference type="Proteomes" id="UP000781932"/>
    </source>
</evidence>
<dbReference type="Pfam" id="PF00651">
    <property type="entry name" value="BTB"/>
    <property type="match status" value="1"/>
</dbReference>
<dbReference type="PANTHER" id="PTHR22699">
    <property type="entry name" value="THIOREDOXIN DOMAIN-CONTAINING PROTEIN 16"/>
    <property type="match status" value="1"/>
</dbReference>
<dbReference type="SUPFAM" id="SSF52833">
    <property type="entry name" value="Thioredoxin-like"/>
    <property type="match status" value="1"/>
</dbReference>
<dbReference type="InterPro" id="IPR036249">
    <property type="entry name" value="Thioredoxin-like_sf"/>
</dbReference>
<evidence type="ECO:0000313" key="2">
    <source>
        <dbReference type="EMBL" id="KAF9872693.1"/>
    </source>
</evidence>
<organism evidence="2 3">
    <name type="scientific">Colletotrichum karsti</name>
    <dbReference type="NCBI Taxonomy" id="1095194"/>
    <lineage>
        <taxon>Eukaryota</taxon>
        <taxon>Fungi</taxon>
        <taxon>Dikarya</taxon>
        <taxon>Ascomycota</taxon>
        <taxon>Pezizomycotina</taxon>
        <taxon>Sordariomycetes</taxon>
        <taxon>Hypocreomycetidae</taxon>
        <taxon>Glomerellales</taxon>
        <taxon>Glomerellaceae</taxon>
        <taxon>Colletotrichum</taxon>
        <taxon>Colletotrichum boninense species complex</taxon>
    </lineage>
</organism>
<proteinExistence type="predicted"/>
<comment type="caution">
    <text evidence="2">The sequence shown here is derived from an EMBL/GenBank/DDBJ whole genome shotgun (WGS) entry which is preliminary data.</text>
</comment>
<dbReference type="SMART" id="SM00225">
    <property type="entry name" value="BTB"/>
    <property type="match status" value="1"/>
</dbReference>
<dbReference type="InterPro" id="IPR040090">
    <property type="entry name" value="TXNDC16"/>
</dbReference>
<dbReference type="AlphaFoldDB" id="A0A9P6HWD4"/>
<dbReference type="RefSeq" id="XP_038742154.1">
    <property type="nucleotide sequence ID" value="XM_038892587.1"/>
</dbReference>
<reference evidence="2" key="2">
    <citation type="submission" date="2020-11" db="EMBL/GenBank/DDBJ databases">
        <title>Whole genome sequencing of Colletotrichum sp.</title>
        <authorList>
            <person name="Li H."/>
        </authorList>
    </citation>
    <scope>NUCLEOTIDE SEQUENCE</scope>
    <source>
        <strain evidence="2">CkLH20</strain>
    </source>
</reference>
<protein>
    <recommendedName>
        <fullName evidence="1">BTB domain-containing protein</fullName>
    </recommendedName>
</protein>
<dbReference type="EMBL" id="JAATWM020000036">
    <property type="protein sequence ID" value="KAF9872693.1"/>
    <property type="molecule type" value="Genomic_DNA"/>
</dbReference>
<accession>A0A9P6HWD4</accession>
<dbReference type="Proteomes" id="UP000781932">
    <property type="component" value="Unassembled WGS sequence"/>
</dbReference>
<dbReference type="Gene3D" id="3.40.30.10">
    <property type="entry name" value="Glutaredoxin"/>
    <property type="match status" value="1"/>
</dbReference>
<keyword evidence="3" id="KW-1185">Reference proteome</keyword>
<dbReference type="OrthoDB" id="5275938at2759"/>
<dbReference type="GeneID" id="62165661"/>
<dbReference type="PROSITE" id="PS50097">
    <property type="entry name" value="BTB"/>
    <property type="match status" value="1"/>
</dbReference>
<dbReference type="SUPFAM" id="SSF54695">
    <property type="entry name" value="POZ domain"/>
    <property type="match status" value="1"/>
</dbReference>
<dbReference type="Pfam" id="PF13848">
    <property type="entry name" value="Thioredoxin_6"/>
    <property type="match status" value="1"/>
</dbReference>
<reference evidence="2" key="1">
    <citation type="submission" date="2020-03" db="EMBL/GenBank/DDBJ databases">
        <authorList>
            <person name="He L."/>
        </authorList>
    </citation>
    <scope>NUCLEOTIDE SEQUENCE</scope>
    <source>
        <strain evidence="2">CkLH20</strain>
    </source>
</reference>
<sequence>MLMAAYYCQNSEVFQQATRSLILKVKQRHTYASLMTTLLKGEHWSAQWPICVELERARGHALASLNTVVDLSWTNALLASPEGLDLRAMSGPNDTLAERVAKSIAAAFLRTHLHFRRQQNQSTIELWHELKRFCGIKKIRSQNGQEIEVVDQNEADENGHTYMMPFELREQLWPVMMLTHRMTQFSSWLPLLVQFANAQSQDQAPLRAEPDIGLPTLKLVAYVTPSTEVAKALEPEWAAVRSSATDFPMEWIDSCPDDTRCPDNLGYPAIKLYRDQTPVAEYNGPRTSDDMLHFISRASRSSHIPTKLTPEEAESFKTIDSFVCIANFPPSESNLREAFEAVAETHWTEFTFGIVEDLGGDAKVVCHKRDDESAHTWTSGAEGLKSWILETSRPVISELSVANRQHLLDRAWPMVYIFHPDPSTRATLRSQLHSFAKKQYASLTCVTADPAYFPDLPAKLGLDPARDGWPAGAVHQVSNGRIYPYPKGRGFTPGELQSWGLDVWQGRVKAWTPPGQEPAAEDTGGGGGNVRIKHIGVNKDMDPLSKEMTIDKPNMVTTTTTTTSSEKFFEVRSPASFAARMWSRNQHSGVPVVPDGDVILVVGLGEETAELRVDSLILKRASRVFNAMLSSRFREGQKLLDRGGEPVKINLPDEDPEIMELILNILHHQNSRVCQIAAADSVLEVAVVADKYDLVDALKYASQTMLLYHEPSIEHLTVGDLWRLGLAAGLLNESKAFEKVTRMLVWNHTVPFIQLVDAEDVVDIEFGLRLCYLLEKERQDLKTSLLQHLLPIISTGNQLRLVEIKVDSAEHFDAWPELMKLFGASLNEMTRFAEGLVLADRSRRAAGPNSDYMRHFRSRGGIRLADARKGRDC</sequence>
<dbReference type="InterPro" id="IPR000210">
    <property type="entry name" value="BTB/POZ_dom"/>
</dbReference>
<dbReference type="PANTHER" id="PTHR22699:SF1">
    <property type="entry name" value="THIOREDOXIN DOMAIN-CONTAINING PROTEIN 16"/>
    <property type="match status" value="1"/>
</dbReference>
<evidence type="ECO:0000259" key="1">
    <source>
        <dbReference type="PROSITE" id="PS50097"/>
    </source>
</evidence>
<dbReference type="CDD" id="cd18186">
    <property type="entry name" value="BTB_POZ_ZBTB_KLHL-like"/>
    <property type="match status" value="1"/>
</dbReference>
<dbReference type="InterPro" id="IPR011333">
    <property type="entry name" value="SKP1/BTB/POZ_sf"/>
</dbReference>
<dbReference type="CDD" id="cd02982">
    <property type="entry name" value="PDI_b'_family"/>
    <property type="match status" value="1"/>
</dbReference>